<sequence>MFKKLLNPGNHSSSTSFGLLLLRAGVGLMMLTHGYPKFSNLIAGNFQFGDPIGLGVEVSLILAVLAEFLCSILLIVGLFSRFALVPLMVTMAVALFVVHISDPFGTQEKAAMYLLTFFFLFITGPGKYSLDQKFFGKRTF</sequence>
<dbReference type="PATRIC" id="fig|1566026.4.peg.1963"/>
<comment type="similarity">
    <text evidence="2">Belongs to the DoxX family.</text>
</comment>
<dbReference type="PANTHER" id="PTHR33452">
    <property type="entry name" value="OXIDOREDUCTASE CATD-RELATED"/>
    <property type="match status" value="1"/>
</dbReference>
<keyword evidence="5 7" id="KW-1133">Transmembrane helix</keyword>
<dbReference type="OrthoDB" id="9813193at2"/>
<protein>
    <submittedName>
        <fullName evidence="8">DoxX family protein</fullName>
    </submittedName>
</protein>
<evidence type="ECO:0000313" key="8">
    <source>
        <dbReference type="EMBL" id="KOF01427.1"/>
    </source>
</evidence>
<evidence type="ECO:0000313" key="9">
    <source>
        <dbReference type="Proteomes" id="UP000036908"/>
    </source>
</evidence>
<evidence type="ECO:0000256" key="2">
    <source>
        <dbReference type="ARBA" id="ARBA00006679"/>
    </source>
</evidence>
<dbReference type="InterPro" id="IPR032808">
    <property type="entry name" value="DoxX"/>
</dbReference>
<feature type="transmembrane region" description="Helical" evidence="7">
    <location>
        <begin position="82"/>
        <end position="100"/>
    </location>
</feature>
<accession>A0A0L8AGP4</accession>
<proteinExistence type="inferred from homology"/>
<dbReference type="Proteomes" id="UP000036908">
    <property type="component" value="Unassembled WGS sequence"/>
</dbReference>
<dbReference type="RefSeq" id="WP_053225073.1">
    <property type="nucleotide sequence ID" value="NZ_JSVA01000027.1"/>
</dbReference>
<dbReference type="AlphaFoldDB" id="A0A0L8AGP4"/>
<keyword evidence="4 7" id="KW-0812">Transmembrane</keyword>
<comment type="caution">
    <text evidence="8">The sequence shown here is derived from an EMBL/GenBank/DDBJ whole genome shotgun (WGS) entry which is preliminary data.</text>
</comment>
<comment type="subcellular location">
    <subcellularLocation>
        <location evidence="1">Cell membrane</location>
        <topology evidence="1">Multi-pass membrane protein</topology>
    </subcellularLocation>
</comment>
<name>A0A0L8AGP4_9BACT</name>
<evidence type="ECO:0000256" key="4">
    <source>
        <dbReference type="ARBA" id="ARBA00022692"/>
    </source>
</evidence>
<organism evidence="8 9">
    <name type="scientific">Roseivirga seohaensis subsp. aquiponti</name>
    <dbReference type="NCBI Taxonomy" id="1566026"/>
    <lineage>
        <taxon>Bacteria</taxon>
        <taxon>Pseudomonadati</taxon>
        <taxon>Bacteroidota</taxon>
        <taxon>Cytophagia</taxon>
        <taxon>Cytophagales</taxon>
        <taxon>Roseivirgaceae</taxon>
        <taxon>Roseivirga</taxon>
    </lineage>
</organism>
<evidence type="ECO:0000256" key="3">
    <source>
        <dbReference type="ARBA" id="ARBA00022475"/>
    </source>
</evidence>
<feature type="transmembrane region" description="Helical" evidence="7">
    <location>
        <begin position="52"/>
        <end position="75"/>
    </location>
</feature>
<feature type="transmembrane region" description="Helical" evidence="7">
    <location>
        <begin position="12"/>
        <end position="32"/>
    </location>
</feature>
<reference evidence="9" key="1">
    <citation type="submission" date="2014-11" db="EMBL/GenBank/DDBJ databases">
        <title>Genome sequencing of Roseivirga sp. D-25.</title>
        <authorList>
            <person name="Selvaratnam C."/>
            <person name="Thevarajoo S."/>
            <person name="Goh K.M."/>
            <person name="Eee R."/>
            <person name="Chan K.-G."/>
            <person name="Chong C.S."/>
        </authorList>
    </citation>
    <scope>NUCLEOTIDE SEQUENCE [LARGE SCALE GENOMIC DNA]</scope>
    <source>
        <strain evidence="9">D-25</strain>
    </source>
</reference>
<dbReference type="PANTHER" id="PTHR33452:SF1">
    <property type="entry name" value="INNER MEMBRANE PROTEIN YPHA-RELATED"/>
    <property type="match status" value="1"/>
</dbReference>
<keyword evidence="3" id="KW-1003">Cell membrane</keyword>
<feature type="transmembrane region" description="Helical" evidence="7">
    <location>
        <begin position="112"/>
        <end position="130"/>
    </location>
</feature>
<evidence type="ECO:0000256" key="6">
    <source>
        <dbReference type="ARBA" id="ARBA00023136"/>
    </source>
</evidence>
<dbReference type="InterPro" id="IPR051907">
    <property type="entry name" value="DoxX-like_oxidoreductase"/>
</dbReference>
<dbReference type="GO" id="GO:0005886">
    <property type="term" value="C:plasma membrane"/>
    <property type="evidence" value="ECO:0007669"/>
    <property type="project" value="UniProtKB-SubCell"/>
</dbReference>
<gene>
    <name evidence="8" type="ORF">OB69_17595</name>
</gene>
<keyword evidence="9" id="KW-1185">Reference proteome</keyword>
<dbReference type="Pfam" id="PF07681">
    <property type="entry name" value="DoxX"/>
    <property type="match status" value="1"/>
</dbReference>
<evidence type="ECO:0000256" key="1">
    <source>
        <dbReference type="ARBA" id="ARBA00004651"/>
    </source>
</evidence>
<evidence type="ECO:0000256" key="5">
    <source>
        <dbReference type="ARBA" id="ARBA00022989"/>
    </source>
</evidence>
<dbReference type="EMBL" id="JSVA01000027">
    <property type="protein sequence ID" value="KOF01427.1"/>
    <property type="molecule type" value="Genomic_DNA"/>
</dbReference>
<evidence type="ECO:0000256" key="7">
    <source>
        <dbReference type="SAM" id="Phobius"/>
    </source>
</evidence>
<keyword evidence="6 7" id="KW-0472">Membrane</keyword>